<reference evidence="2" key="1">
    <citation type="submission" date="2022-08" db="EMBL/GenBank/DDBJ databases">
        <authorList>
            <person name="Wang H."/>
        </authorList>
    </citation>
    <scope>NUCLEOTIDE SEQUENCE</scope>
    <source>
        <strain evidence="2">PS10</strain>
    </source>
</reference>
<protein>
    <submittedName>
        <fullName evidence="2">Uncharacterized protein</fullName>
    </submittedName>
</protein>
<feature type="coiled-coil region" evidence="1">
    <location>
        <begin position="7"/>
        <end position="108"/>
    </location>
</feature>
<sequence>MIDIYSLKLAEEKLEALNVVLVQIDELKRAFEILDLREVKQLGADIKEAEKNINSAKLAVETIKAQVENSQTQADLKFQAINSIFSTIDPLKNELNALKQTATSIQNEIFLARDNLTAQKGEISQKIADFGEKLQRFNVNFAVYENLGNNLPTLTQDYNNAKREYEKSKLDYGLKADEVNAKLAQLDTKGSELLRELDTKNTDITQGLEQIRNIQSVVSSGFIDDAQTKTNKTYSSSKIADEIIKKNQAVLSSAQDYTTNAINTAKAQIMQEVTRDIIDAKITLFSEHITTKLGKTENAVSASKLEYARTINGVAFDGTRDITIADNTKLPLATYTTDKPTFATKTELNTKLDAATYNAEKRTPFANHIIWSIGATQKEGAVKHFTDFNAVFTEALKYRKATHTDRYIQLHLTSDIVINQQIYINCCDLSFLRIYGGRTTADNGFKIIAGPNLPANHFLFFFDLGTKVPLFYGITFKGRWLPNSGARPTAAATNSVNTNGIRISGFSQGIVFDKCKFENLNEAIRCQNASYVYFGNALTEFNMCSIGINAYDLAYVLLHQPTLQNCIKAVRTCSGTQIYCFKCVFKKNNLAIATETNATTTLYLCTLPPNT</sequence>
<dbReference type="RefSeq" id="WP_284938837.1">
    <property type="nucleotide sequence ID" value="NZ_JANURM010000037.1"/>
</dbReference>
<dbReference type="Proteomes" id="UP001173801">
    <property type="component" value="Unassembled WGS sequence"/>
</dbReference>
<gene>
    <name evidence="2" type="ORF">NYG85_11755</name>
</gene>
<proteinExistence type="predicted"/>
<evidence type="ECO:0000313" key="3">
    <source>
        <dbReference type="Proteomes" id="UP001173801"/>
    </source>
</evidence>
<keyword evidence="1" id="KW-0175">Coiled coil</keyword>
<evidence type="ECO:0000313" key="2">
    <source>
        <dbReference type="EMBL" id="MDL0090030.1"/>
    </source>
</evidence>
<feature type="non-terminal residue" evidence="2">
    <location>
        <position position="611"/>
    </location>
</feature>
<keyword evidence="3" id="KW-1185">Reference proteome</keyword>
<evidence type="ECO:0000256" key="1">
    <source>
        <dbReference type="SAM" id="Coils"/>
    </source>
</evidence>
<reference evidence="2" key="2">
    <citation type="journal article" date="2023" name="Microorganisms">
        <title>Isolation and Genomic Characteristics of Cat-Borne Campylobacter felis sp. nov. and Sheep-Borne Campylobacter ovis sp. nov.</title>
        <authorList>
            <person name="Wang H."/>
            <person name="Li Y."/>
            <person name="Gu Y."/>
            <person name="Zhou G."/>
            <person name="Chen X."/>
            <person name="Zhang X."/>
            <person name="Shao Z."/>
            <person name="Zhang J."/>
            <person name="Zhang M."/>
        </authorList>
    </citation>
    <scope>NUCLEOTIDE SEQUENCE</scope>
    <source>
        <strain evidence="2">PS10</strain>
    </source>
</reference>
<accession>A0ABT7HT41</accession>
<name>A0ABT7HT41_9BACT</name>
<dbReference type="EMBL" id="JANURM010000037">
    <property type="protein sequence ID" value="MDL0090030.1"/>
    <property type="molecule type" value="Genomic_DNA"/>
</dbReference>
<comment type="caution">
    <text evidence="2">The sequence shown here is derived from an EMBL/GenBank/DDBJ whole genome shotgun (WGS) entry which is preliminary data.</text>
</comment>
<organism evidence="2 3">
    <name type="scientific">Campylobacter gastrosuis</name>
    <dbReference type="NCBI Taxonomy" id="2974576"/>
    <lineage>
        <taxon>Bacteria</taxon>
        <taxon>Pseudomonadati</taxon>
        <taxon>Campylobacterota</taxon>
        <taxon>Epsilonproteobacteria</taxon>
        <taxon>Campylobacterales</taxon>
        <taxon>Campylobacteraceae</taxon>
        <taxon>Campylobacter</taxon>
    </lineage>
</organism>